<dbReference type="EMBL" id="CAJJDO010000157">
    <property type="protein sequence ID" value="CAD8210085.1"/>
    <property type="molecule type" value="Genomic_DNA"/>
</dbReference>
<organism evidence="1 2">
    <name type="scientific">Paramecium pentaurelia</name>
    <dbReference type="NCBI Taxonomy" id="43138"/>
    <lineage>
        <taxon>Eukaryota</taxon>
        <taxon>Sar</taxon>
        <taxon>Alveolata</taxon>
        <taxon>Ciliophora</taxon>
        <taxon>Intramacronucleata</taxon>
        <taxon>Oligohymenophorea</taxon>
        <taxon>Peniculida</taxon>
        <taxon>Parameciidae</taxon>
        <taxon>Paramecium</taxon>
    </lineage>
</organism>
<name>A0A8S1Y7Q2_9CILI</name>
<reference evidence="1" key="1">
    <citation type="submission" date="2021-01" db="EMBL/GenBank/DDBJ databases">
        <authorList>
            <consortium name="Genoscope - CEA"/>
            <person name="William W."/>
        </authorList>
    </citation>
    <scope>NUCLEOTIDE SEQUENCE</scope>
</reference>
<protein>
    <submittedName>
        <fullName evidence="1">Uncharacterized protein</fullName>
    </submittedName>
</protein>
<dbReference type="AlphaFoldDB" id="A0A8S1Y7Q2"/>
<accession>A0A8S1Y7Q2</accession>
<evidence type="ECO:0000313" key="1">
    <source>
        <dbReference type="EMBL" id="CAD8210085.1"/>
    </source>
</evidence>
<gene>
    <name evidence="1" type="ORF">PPENT_87.1.T1570102</name>
</gene>
<sequence length="109" mass="13227">MTVRPEVIQQVIYSDHYQVIQKLISKNEIRFCLINLQEDNQKILKYINLIEQDNKNQDNIGKVFLIRNIQLKQKQLHHLLKCQYFILLMNIIDKLSKHNYFHGYSRGNW</sequence>
<evidence type="ECO:0000313" key="2">
    <source>
        <dbReference type="Proteomes" id="UP000689195"/>
    </source>
</evidence>
<comment type="caution">
    <text evidence="1">The sequence shown here is derived from an EMBL/GenBank/DDBJ whole genome shotgun (WGS) entry which is preliminary data.</text>
</comment>
<dbReference type="Proteomes" id="UP000689195">
    <property type="component" value="Unassembled WGS sequence"/>
</dbReference>
<keyword evidence="2" id="KW-1185">Reference proteome</keyword>
<proteinExistence type="predicted"/>